<evidence type="ECO:0000313" key="2">
    <source>
        <dbReference type="Proteomes" id="UP000305067"/>
    </source>
</evidence>
<accession>A0A5C3QFT2</accession>
<feature type="non-terminal residue" evidence="1">
    <location>
        <position position="84"/>
    </location>
</feature>
<gene>
    <name evidence="1" type="ORF">BDV98DRAFT_471782</name>
</gene>
<protein>
    <submittedName>
        <fullName evidence="1">Uncharacterized protein</fullName>
    </submittedName>
</protein>
<name>A0A5C3QFT2_9AGAR</name>
<evidence type="ECO:0000313" key="1">
    <source>
        <dbReference type="EMBL" id="TFK99340.1"/>
    </source>
</evidence>
<dbReference type="OrthoDB" id="3227343at2759"/>
<sequence length="84" mass="9991">FQKLYDHVFPTSYLSDQQGKLEKACQGNTSVELFALHVDHLYFLTGMTDEQFKIHTLWRGLRPDIQKDLWYMKLSPEVSSWRQV</sequence>
<proteinExistence type="predicted"/>
<dbReference type="EMBL" id="ML178834">
    <property type="protein sequence ID" value="TFK99340.1"/>
    <property type="molecule type" value="Genomic_DNA"/>
</dbReference>
<dbReference type="AlphaFoldDB" id="A0A5C3QFT2"/>
<feature type="non-terminal residue" evidence="1">
    <location>
        <position position="1"/>
    </location>
</feature>
<dbReference type="Proteomes" id="UP000305067">
    <property type="component" value="Unassembled WGS sequence"/>
</dbReference>
<keyword evidence="2" id="KW-1185">Reference proteome</keyword>
<reference evidence="1 2" key="1">
    <citation type="journal article" date="2019" name="Nat. Ecol. Evol.">
        <title>Megaphylogeny resolves global patterns of mushroom evolution.</title>
        <authorList>
            <person name="Varga T."/>
            <person name="Krizsan K."/>
            <person name="Foldi C."/>
            <person name="Dima B."/>
            <person name="Sanchez-Garcia M."/>
            <person name="Sanchez-Ramirez S."/>
            <person name="Szollosi G.J."/>
            <person name="Szarkandi J.G."/>
            <person name="Papp V."/>
            <person name="Albert L."/>
            <person name="Andreopoulos W."/>
            <person name="Angelini C."/>
            <person name="Antonin V."/>
            <person name="Barry K.W."/>
            <person name="Bougher N.L."/>
            <person name="Buchanan P."/>
            <person name="Buyck B."/>
            <person name="Bense V."/>
            <person name="Catcheside P."/>
            <person name="Chovatia M."/>
            <person name="Cooper J."/>
            <person name="Damon W."/>
            <person name="Desjardin D."/>
            <person name="Finy P."/>
            <person name="Geml J."/>
            <person name="Haridas S."/>
            <person name="Hughes K."/>
            <person name="Justo A."/>
            <person name="Karasinski D."/>
            <person name="Kautmanova I."/>
            <person name="Kiss B."/>
            <person name="Kocsube S."/>
            <person name="Kotiranta H."/>
            <person name="LaButti K.M."/>
            <person name="Lechner B.E."/>
            <person name="Liimatainen K."/>
            <person name="Lipzen A."/>
            <person name="Lukacs Z."/>
            <person name="Mihaltcheva S."/>
            <person name="Morgado L.N."/>
            <person name="Niskanen T."/>
            <person name="Noordeloos M.E."/>
            <person name="Ohm R.A."/>
            <person name="Ortiz-Santana B."/>
            <person name="Ovrebo C."/>
            <person name="Racz N."/>
            <person name="Riley R."/>
            <person name="Savchenko A."/>
            <person name="Shiryaev A."/>
            <person name="Soop K."/>
            <person name="Spirin V."/>
            <person name="Szebenyi C."/>
            <person name="Tomsovsky M."/>
            <person name="Tulloss R.E."/>
            <person name="Uehling J."/>
            <person name="Grigoriev I.V."/>
            <person name="Vagvolgyi C."/>
            <person name="Papp T."/>
            <person name="Martin F.M."/>
            <person name="Miettinen O."/>
            <person name="Hibbett D.S."/>
            <person name="Nagy L.G."/>
        </authorList>
    </citation>
    <scope>NUCLEOTIDE SEQUENCE [LARGE SCALE GENOMIC DNA]</scope>
    <source>
        <strain evidence="1 2">CBS 309.79</strain>
    </source>
</reference>
<organism evidence="1 2">
    <name type="scientific">Pterulicium gracile</name>
    <dbReference type="NCBI Taxonomy" id="1884261"/>
    <lineage>
        <taxon>Eukaryota</taxon>
        <taxon>Fungi</taxon>
        <taxon>Dikarya</taxon>
        <taxon>Basidiomycota</taxon>
        <taxon>Agaricomycotina</taxon>
        <taxon>Agaricomycetes</taxon>
        <taxon>Agaricomycetidae</taxon>
        <taxon>Agaricales</taxon>
        <taxon>Pleurotineae</taxon>
        <taxon>Pterulaceae</taxon>
        <taxon>Pterulicium</taxon>
    </lineage>
</organism>